<evidence type="ECO:0000313" key="2">
    <source>
        <dbReference type="Proteomes" id="UP001060414"/>
    </source>
</evidence>
<dbReference type="PANTHER" id="PTHR35368:SF1">
    <property type="entry name" value="HYDROPEROXIDE REDUCTASE"/>
    <property type="match status" value="1"/>
</dbReference>
<organism evidence="1 2">
    <name type="scientific">Geoalkalibacter halelectricus</name>
    <dbReference type="NCBI Taxonomy" id="2847045"/>
    <lineage>
        <taxon>Bacteria</taxon>
        <taxon>Pseudomonadati</taxon>
        <taxon>Thermodesulfobacteriota</taxon>
        <taxon>Desulfuromonadia</taxon>
        <taxon>Desulfuromonadales</taxon>
        <taxon>Geoalkalibacteraceae</taxon>
        <taxon>Geoalkalibacter</taxon>
    </lineage>
</organism>
<dbReference type="InterPro" id="IPR015946">
    <property type="entry name" value="KH_dom-like_a/b"/>
</dbReference>
<dbReference type="SUPFAM" id="SSF82784">
    <property type="entry name" value="OsmC-like"/>
    <property type="match status" value="1"/>
</dbReference>
<dbReference type="RefSeq" id="WP_260746784.1">
    <property type="nucleotide sequence ID" value="NZ_CP092109.1"/>
</dbReference>
<dbReference type="Proteomes" id="UP001060414">
    <property type="component" value="Chromosome"/>
</dbReference>
<gene>
    <name evidence="1" type="ORF">L9S41_12135</name>
</gene>
<accession>A0ABY5ZH27</accession>
<proteinExistence type="predicted"/>
<reference evidence="1" key="1">
    <citation type="journal article" date="2022" name="Environ. Microbiol.">
        <title>Geoalkalibacter halelectricus SAP #1 sp. nov. possessing extracellular electron transfer and mineral#reducing capabilities from a haloalkaline environment.</title>
        <authorList>
            <person name="Yadav S."/>
            <person name="Singh R."/>
            <person name="Sundharam S.S."/>
            <person name="Chaudhary S."/>
            <person name="Krishnamurthi S."/>
            <person name="Patil S.A."/>
        </authorList>
    </citation>
    <scope>NUCLEOTIDE SEQUENCE</scope>
    <source>
        <strain evidence="1">SAP-1</strain>
    </source>
</reference>
<name>A0ABY5ZH27_9BACT</name>
<dbReference type="EMBL" id="CP092109">
    <property type="protein sequence ID" value="UWZ78432.1"/>
    <property type="molecule type" value="Genomic_DNA"/>
</dbReference>
<dbReference type="InterPro" id="IPR052924">
    <property type="entry name" value="OsmC/Ohr_hydroprdx_reductase"/>
</dbReference>
<dbReference type="Pfam" id="PF02566">
    <property type="entry name" value="OsmC"/>
    <property type="match status" value="1"/>
</dbReference>
<dbReference type="InterPro" id="IPR036102">
    <property type="entry name" value="OsmC/Ohrsf"/>
</dbReference>
<dbReference type="PANTHER" id="PTHR35368">
    <property type="entry name" value="HYDROPEROXIDE REDUCTASE"/>
    <property type="match status" value="1"/>
</dbReference>
<evidence type="ECO:0000313" key="1">
    <source>
        <dbReference type="EMBL" id="UWZ78432.1"/>
    </source>
</evidence>
<protein>
    <submittedName>
        <fullName evidence="1">OsmC family protein</fullName>
    </submittedName>
</protein>
<dbReference type="InterPro" id="IPR003718">
    <property type="entry name" value="OsmC/Ohr_fam"/>
</dbReference>
<keyword evidence="2" id="KW-1185">Reference proteome</keyword>
<sequence>MSQDKIINGVNVTQLVNTIELIKEKPTIADFKFRATNKWVGGTHNRARVKDFFGAGEEDNSRAAMTFEIDEPPVLLGENQGANPVEYLLVALSGCLTTSLVAHAAARGIQLRSVESRLEGDLDLHGFLGLSETAEVGYKEIRVSFKIDADLSPEQKQELIEMAQKYSPVFNSIAKPVPVKVGLAQD</sequence>
<dbReference type="Gene3D" id="3.30.300.20">
    <property type="match status" value="1"/>
</dbReference>